<comment type="caution">
    <text evidence="2">The sequence shown here is derived from an EMBL/GenBank/DDBJ whole genome shotgun (WGS) entry which is preliminary data.</text>
</comment>
<protein>
    <submittedName>
        <fullName evidence="2">Uncharacterized protein</fullName>
    </submittedName>
</protein>
<evidence type="ECO:0000256" key="1">
    <source>
        <dbReference type="SAM" id="MobiDB-lite"/>
    </source>
</evidence>
<reference evidence="2" key="1">
    <citation type="submission" date="2023-10" db="EMBL/GenBank/DDBJ databases">
        <authorList>
            <person name="Chen Y."/>
            <person name="Shah S."/>
            <person name="Dougan E. K."/>
            <person name="Thang M."/>
            <person name="Chan C."/>
        </authorList>
    </citation>
    <scope>NUCLEOTIDE SEQUENCE [LARGE SCALE GENOMIC DNA]</scope>
</reference>
<feature type="non-terminal residue" evidence="2">
    <location>
        <position position="1"/>
    </location>
</feature>
<feature type="compositionally biased region" description="Low complexity" evidence="1">
    <location>
        <begin position="45"/>
        <end position="56"/>
    </location>
</feature>
<dbReference type="Proteomes" id="UP001189429">
    <property type="component" value="Unassembled WGS sequence"/>
</dbReference>
<gene>
    <name evidence="2" type="ORF">PCOR1329_LOCUS77860</name>
</gene>
<evidence type="ECO:0000313" key="2">
    <source>
        <dbReference type="EMBL" id="CAK0900633.1"/>
    </source>
</evidence>
<name>A0ABN9XR12_9DINO</name>
<evidence type="ECO:0000313" key="3">
    <source>
        <dbReference type="Proteomes" id="UP001189429"/>
    </source>
</evidence>
<organism evidence="2 3">
    <name type="scientific">Prorocentrum cordatum</name>
    <dbReference type="NCBI Taxonomy" id="2364126"/>
    <lineage>
        <taxon>Eukaryota</taxon>
        <taxon>Sar</taxon>
        <taxon>Alveolata</taxon>
        <taxon>Dinophyceae</taxon>
        <taxon>Prorocentrales</taxon>
        <taxon>Prorocentraceae</taxon>
        <taxon>Prorocentrum</taxon>
    </lineage>
</organism>
<feature type="region of interest" description="Disordered" evidence="1">
    <location>
        <begin position="36"/>
        <end position="57"/>
    </location>
</feature>
<feature type="non-terminal residue" evidence="2">
    <location>
        <position position="154"/>
    </location>
</feature>
<dbReference type="EMBL" id="CAUYUJ010020812">
    <property type="protein sequence ID" value="CAK0900633.1"/>
    <property type="molecule type" value="Genomic_DNA"/>
</dbReference>
<accession>A0ABN9XR12</accession>
<proteinExistence type="predicted"/>
<sequence>VLAVVGLKLPQKLIWRCCGRARHPFRKSLRSLSWSGSLDPGEHVGSPSLRGRSSLSAVEEEDDCSHGVRGCGDWGPSLVLVFEARDPVTGRQRLRIPAPDDDDLIPGFGCDIEDLGPPGPSDKLSCAEILERLTGAGLEYRLGPSRGNEYIFCV</sequence>
<keyword evidence="3" id="KW-1185">Reference proteome</keyword>